<gene>
    <name evidence="14" type="ORF">GA0070563_112336</name>
</gene>
<feature type="compositionally biased region" description="Low complexity" evidence="12">
    <location>
        <begin position="511"/>
        <end position="520"/>
    </location>
</feature>
<dbReference type="PANTHER" id="PTHR28037">
    <property type="entry name" value="ALCOHOL O-ACETYLTRANSFERASE 1-RELATED"/>
    <property type="match status" value="1"/>
</dbReference>
<evidence type="ECO:0000256" key="7">
    <source>
        <dbReference type="ARBA" id="ARBA00022679"/>
    </source>
</evidence>
<evidence type="ECO:0000256" key="8">
    <source>
        <dbReference type="ARBA" id="ARBA00023315"/>
    </source>
</evidence>
<proteinExistence type="inferred from homology"/>
<organism evidence="14 15">
    <name type="scientific">Micromonospora carbonacea</name>
    <dbReference type="NCBI Taxonomy" id="47853"/>
    <lineage>
        <taxon>Bacteria</taxon>
        <taxon>Bacillati</taxon>
        <taxon>Actinomycetota</taxon>
        <taxon>Actinomycetes</taxon>
        <taxon>Micromonosporales</taxon>
        <taxon>Micromonosporaceae</taxon>
        <taxon>Micromonospora</taxon>
    </lineage>
</organism>
<sequence length="528" mass="56011">MSAAREAHRELSPLERWYWIADQVSPLNVIARVRVRGHLPPELLRAALDELQARHPLLRVAIATRPDGRRPRFVPTDRPIPLRRVAPADPASPAGPDAANPVDPAGSADSAGPGDPDAGWLREVDERELADRVDWRTGPLCRAVVLTAGAAAPTARSGQPAPADPGPAAGDTHDLILTLPHCVADGTTALSLLRQWIEHADRLAARDPAGTEGRTPGGAAPQREPALPPAERMFPRRFRGVTGALRLGGQLLRDLYAVRRHRPARVTPSRFVPFTERRSRLLHRTFTAEQVAALARACRREQTTVHGALAAAMVLAVAAETPPPAPGHVAIGSPVDFRAALTPPVPERAVGAYVATVPSFVSCRPGASLWEVARSISGDLAGRRQRGSHFAMVDLVRLSCPPSVAASGRFVELTERTGPVNLCLSNLGRYDFPDRIGAWRLAGAQFVAGLSVCGYFVATANTSHGELAWNFVHVAEAVPDARAARLVAACVDAVLAEIDGEPTDGGHVQPARADAAAVPAGTDGRVGT</sequence>
<feature type="region of interest" description="Disordered" evidence="12">
    <location>
        <begin position="502"/>
        <end position="528"/>
    </location>
</feature>
<feature type="compositionally biased region" description="Low complexity" evidence="12">
    <location>
        <begin position="87"/>
        <end position="101"/>
    </location>
</feature>
<protein>
    <recommendedName>
        <fullName evidence="6">Phthiocerol/phthiodiolone dimycocerosyl transferase</fullName>
        <ecNumber evidence="5">2.3.1.282</ecNumber>
    </recommendedName>
    <alternativeName>
        <fullName evidence="11">Acyltransferase PapA5</fullName>
    </alternativeName>
    <alternativeName>
        <fullName evidence="9">Phthiocerol/phthiodiolone O-acyltransferase</fullName>
    </alternativeName>
    <alternativeName>
        <fullName evidence="10">Polyketide synthase-associated protein A5</fullName>
    </alternativeName>
</protein>
<dbReference type="AlphaFoldDB" id="A0A1C5AFS7"/>
<comment type="catalytic activity">
    <reaction evidence="2">
        <text>2 a mycocerosyl-[mycocerosic acid synthase] + a phenolphthiocerol = a dimycocerosyl phenolphthiocerol + 2 holo-[mycocerosic acid synthase].</text>
        <dbReference type="EC" id="2.3.1.282"/>
    </reaction>
</comment>
<comment type="catalytic activity">
    <reaction evidence="3">
        <text>2 a mycocerosyl-[mycocerosic acid synthase] + a phthiodiolone = a dimycocerosyl phthiodiolone + 2 holo-[mycocerosic acid synthase].</text>
        <dbReference type="EC" id="2.3.1.282"/>
    </reaction>
</comment>
<evidence type="ECO:0000256" key="4">
    <source>
        <dbReference type="ARBA" id="ARBA00006558"/>
    </source>
</evidence>
<feature type="region of interest" description="Disordered" evidence="12">
    <location>
        <begin position="68"/>
        <end position="121"/>
    </location>
</feature>
<dbReference type="InterPro" id="IPR052058">
    <property type="entry name" value="Alcohol_O-acetyltransferase"/>
</dbReference>
<evidence type="ECO:0000256" key="9">
    <source>
        <dbReference type="ARBA" id="ARBA00030465"/>
    </source>
</evidence>
<dbReference type="Gene3D" id="3.30.559.30">
    <property type="entry name" value="Nonribosomal peptide synthetase, condensation domain"/>
    <property type="match status" value="1"/>
</dbReference>
<comment type="similarity">
    <text evidence="4">Belongs to the acyltransferase PapA5 family.</text>
</comment>
<keyword evidence="8" id="KW-0012">Acyltransferase</keyword>
<evidence type="ECO:0000313" key="15">
    <source>
        <dbReference type="Proteomes" id="UP000183585"/>
    </source>
</evidence>
<evidence type="ECO:0000256" key="10">
    <source>
        <dbReference type="ARBA" id="ARBA00032317"/>
    </source>
</evidence>
<evidence type="ECO:0000256" key="1">
    <source>
        <dbReference type="ARBA" id="ARBA00000026"/>
    </source>
</evidence>
<dbReference type="PANTHER" id="PTHR28037:SF1">
    <property type="entry name" value="ALCOHOL O-ACETYLTRANSFERASE 1-RELATED"/>
    <property type="match status" value="1"/>
</dbReference>
<dbReference type="EC" id="2.3.1.282" evidence="5"/>
<evidence type="ECO:0000256" key="2">
    <source>
        <dbReference type="ARBA" id="ARBA00000625"/>
    </source>
</evidence>
<dbReference type="Gene3D" id="3.30.559.10">
    <property type="entry name" value="Chloramphenicol acetyltransferase-like domain"/>
    <property type="match status" value="1"/>
</dbReference>
<comment type="catalytic activity">
    <reaction evidence="1">
        <text>2 a mycocerosyl-[mycocerosic acid synthase] + a phthiocerol = a dimycocerosyl phthiocerol + 2 holo-[mycocerosic acid synthase].</text>
        <dbReference type="EC" id="2.3.1.282"/>
    </reaction>
</comment>
<evidence type="ECO:0000259" key="13">
    <source>
        <dbReference type="Pfam" id="PF16911"/>
    </source>
</evidence>
<dbReference type="InterPro" id="IPR031641">
    <property type="entry name" value="PapA_C"/>
</dbReference>
<dbReference type="EMBL" id="FMCT01000012">
    <property type="protein sequence ID" value="SCF44073.1"/>
    <property type="molecule type" value="Genomic_DNA"/>
</dbReference>
<dbReference type="InterPro" id="IPR023213">
    <property type="entry name" value="CAT-like_dom_sf"/>
</dbReference>
<dbReference type="RefSeq" id="WP_074477096.1">
    <property type="nucleotide sequence ID" value="NZ_FMCT01000012.1"/>
</dbReference>
<evidence type="ECO:0000313" key="14">
    <source>
        <dbReference type="EMBL" id="SCF44073.1"/>
    </source>
</evidence>
<name>A0A1C5AFS7_9ACTN</name>
<dbReference type="Proteomes" id="UP000183585">
    <property type="component" value="Unassembled WGS sequence"/>
</dbReference>
<dbReference type="Pfam" id="PF16911">
    <property type="entry name" value="PapA_C"/>
    <property type="match status" value="1"/>
</dbReference>
<keyword evidence="7" id="KW-0808">Transferase</keyword>
<dbReference type="SUPFAM" id="SSF52777">
    <property type="entry name" value="CoA-dependent acyltransferases"/>
    <property type="match status" value="2"/>
</dbReference>
<reference evidence="15" key="1">
    <citation type="submission" date="2016-06" db="EMBL/GenBank/DDBJ databases">
        <authorList>
            <person name="Varghese N."/>
            <person name="Submissions Spin"/>
        </authorList>
    </citation>
    <scope>NUCLEOTIDE SEQUENCE [LARGE SCALE GENOMIC DNA]</scope>
    <source>
        <strain evidence="15">DSM 43168</strain>
    </source>
</reference>
<evidence type="ECO:0000256" key="3">
    <source>
        <dbReference type="ARBA" id="ARBA00001907"/>
    </source>
</evidence>
<dbReference type="GO" id="GO:0016746">
    <property type="term" value="F:acyltransferase activity"/>
    <property type="evidence" value="ECO:0007669"/>
    <property type="project" value="UniProtKB-KW"/>
</dbReference>
<feature type="domain" description="Phthiocerol/phthiodiolone dimycocerosyl transferase C-terminal" evidence="13">
    <location>
        <begin position="285"/>
        <end position="382"/>
    </location>
</feature>
<evidence type="ECO:0000256" key="6">
    <source>
        <dbReference type="ARBA" id="ARBA00013449"/>
    </source>
</evidence>
<feature type="region of interest" description="Disordered" evidence="12">
    <location>
        <begin position="206"/>
        <end position="227"/>
    </location>
</feature>
<accession>A0A1C5AFS7</accession>
<keyword evidence="15" id="KW-1185">Reference proteome</keyword>
<evidence type="ECO:0000256" key="5">
    <source>
        <dbReference type="ARBA" id="ARBA00012866"/>
    </source>
</evidence>
<evidence type="ECO:0000256" key="11">
    <source>
        <dbReference type="ARBA" id="ARBA00033407"/>
    </source>
</evidence>
<evidence type="ECO:0000256" key="12">
    <source>
        <dbReference type="SAM" id="MobiDB-lite"/>
    </source>
</evidence>